<dbReference type="PANTHER" id="PTHR33164:SF99">
    <property type="entry name" value="MARR FAMILY REGULATORY PROTEIN"/>
    <property type="match status" value="1"/>
</dbReference>
<reference evidence="2 3" key="1">
    <citation type="submission" date="2022-04" db="EMBL/GenBank/DDBJ databases">
        <title>Streptomyces sp. nov. LCR6-01 isolated from Lichen of Dirinaria sp.</title>
        <authorList>
            <person name="Kanchanasin P."/>
            <person name="Tanasupawat S."/>
            <person name="Phongsopitanun W."/>
        </authorList>
    </citation>
    <scope>NUCLEOTIDE SEQUENCE [LARGE SCALE GENOMIC DNA]</scope>
    <source>
        <strain evidence="2 3">LCR6-01</strain>
    </source>
</reference>
<evidence type="ECO:0000313" key="3">
    <source>
        <dbReference type="Proteomes" id="UP001522868"/>
    </source>
</evidence>
<organism evidence="2 3">
    <name type="scientific">Streptomyces lichenis</name>
    <dbReference type="NCBI Taxonomy" id="2306967"/>
    <lineage>
        <taxon>Bacteria</taxon>
        <taxon>Bacillati</taxon>
        <taxon>Actinomycetota</taxon>
        <taxon>Actinomycetes</taxon>
        <taxon>Kitasatosporales</taxon>
        <taxon>Streptomycetaceae</taxon>
        <taxon>Streptomyces</taxon>
    </lineage>
</organism>
<dbReference type="PROSITE" id="PS50995">
    <property type="entry name" value="HTH_MARR_2"/>
    <property type="match status" value="1"/>
</dbReference>
<dbReference type="SUPFAM" id="SSF46785">
    <property type="entry name" value="Winged helix' DNA-binding domain"/>
    <property type="match status" value="1"/>
</dbReference>
<sequence length="149" mass="16172">MAQALRGRTGGEPELWRQLLLLVHRVGHTLDRKLQRRHGVSAAEHTTLAALAGGALRMQELAEAAGTSQSTMSRMVGRLEEAGLATRTVGEEDRRVMVAALTDEGRALLQDVQKTFAAELERALDLAAFEPATASLVNRLRHDPSARAD</sequence>
<dbReference type="InterPro" id="IPR036388">
    <property type="entry name" value="WH-like_DNA-bd_sf"/>
</dbReference>
<dbReference type="Pfam" id="PF12802">
    <property type="entry name" value="MarR_2"/>
    <property type="match status" value="1"/>
</dbReference>
<accession>A0ABT0I3W0</accession>
<feature type="domain" description="HTH marR-type" evidence="1">
    <location>
        <begin position="12"/>
        <end position="145"/>
    </location>
</feature>
<evidence type="ECO:0000313" key="2">
    <source>
        <dbReference type="EMBL" id="MCK8676012.1"/>
    </source>
</evidence>
<dbReference type="PANTHER" id="PTHR33164">
    <property type="entry name" value="TRANSCRIPTIONAL REGULATOR, MARR FAMILY"/>
    <property type="match status" value="1"/>
</dbReference>
<dbReference type="EMBL" id="JALPTH010000001">
    <property type="protein sequence ID" value="MCK8676012.1"/>
    <property type="molecule type" value="Genomic_DNA"/>
</dbReference>
<keyword evidence="3" id="KW-1185">Reference proteome</keyword>
<dbReference type="Gene3D" id="1.10.10.10">
    <property type="entry name" value="Winged helix-like DNA-binding domain superfamily/Winged helix DNA-binding domain"/>
    <property type="match status" value="1"/>
</dbReference>
<dbReference type="InterPro" id="IPR036390">
    <property type="entry name" value="WH_DNA-bd_sf"/>
</dbReference>
<protein>
    <submittedName>
        <fullName evidence="2">MarR family transcriptional regulator</fullName>
    </submittedName>
</protein>
<dbReference type="RefSeq" id="WP_248631204.1">
    <property type="nucleotide sequence ID" value="NZ_JALPTH010000001.1"/>
</dbReference>
<gene>
    <name evidence="2" type="ORF">M1O15_00995</name>
</gene>
<comment type="caution">
    <text evidence="2">The sequence shown here is derived from an EMBL/GenBank/DDBJ whole genome shotgun (WGS) entry which is preliminary data.</text>
</comment>
<name>A0ABT0I3W0_9ACTN</name>
<dbReference type="InterPro" id="IPR000835">
    <property type="entry name" value="HTH_MarR-typ"/>
</dbReference>
<dbReference type="Proteomes" id="UP001522868">
    <property type="component" value="Unassembled WGS sequence"/>
</dbReference>
<dbReference type="PRINTS" id="PR00598">
    <property type="entry name" value="HTHMARR"/>
</dbReference>
<dbReference type="SMART" id="SM00347">
    <property type="entry name" value="HTH_MARR"/>
    <property type="match status" value="1"/>
</dbReference>
<evidence type="ECO:0000259" key="1">
    <source>
        <dbReference type="PROSITE" id="PS50995"/>
    </source>
</evidence>
<proteinExistence type="predicted"/>
<dbReference type="InterPro" id="IPR039422">
    <property type="entry name" value="MarR/SlyA-like"/>
</dbReference>